<dbReference type="CDD" id="cd14686">
    <property type="entry name" value="bZIP"/>
    <property type="match status" value="1"/>
</dbReference>
<organism evidence="4 5">
    <name type="scientific">Adineta steineri</name>
    <dbReference type="NCBI Taxonomy" id="433720"/>
    <lineage>
        <taxon>Eukaryota</taxon>
        <taxon>Metazoa</taxon>
        <taxon>Spiralia</taxon>
        <taxon>Gnathifera</taxon>
        <taxon>Rotifera</taxon>
        <taxon>Eurotatoria</taxon>
        <taxon>Bdelloidea</taxon>
        <taxon>Adinetida</taxon>
        <taxon>Adinetidae</taxon>
        <taxon>Adineta</taxon>
    </lineage>
</organism>
<evidence type="ECO:0000313" key="3">
    <source>
        <dbReference type="EMBL" id="CAF1184670.1"/>
    </source>
</evidence>
<dbReference type="Proteomes" id="UP000663877">
    <property type="component" value="Unassembled WGS sequence"/>
</dbReference>
<protein>
    <recommendedName>
        <fullName evidence="2">BZIP domain-containing protein</fullName>
    </recommendedName>
</protein>
<keyword evidence="5" id="KW-1185">Reference proteome</keyword>
<sequence>MQAHTTDGTGSSDHILQYGPIQVRLYQKAVPTLATGRRPKQLVLDGDEAAKREKKRQRNREAAKKIKEKRETIESDLDRKLRELEAEHSNLQSYLNQLQQKKQNLQTEVNNLDVDPLEELLSNYDTTDLFSSFEQYSPDFELFDESIQRILNSDSLLDN</sequence>
<evidence type="ECO:0000256" key="1">
    <source>
        <dbReference type="SAM" id="MobiDB-lite"/>
    </source>
</evidence>
<feature type="region of interest" description="Disordered" evidence="1">
    <location>
        <begin position="36"/>
        <end position="72"/>
    </location>
</feature>
<dbReference type="PROSITE" id="PS50217">
    <property type="entry name" value="BZIP"/>
    <property type="match status" value="1"/>
</dbReference>
<evidence type="ECO:0000313" key="4">
    <source>
        <dbReference type="EMBL" id="CAF1224754.1"/>
    </source>
</evidence>
<dbReference type="InterPro" id="IPR004827">
    <property type="entry name" value="bZIP"/>
</dbReference>
<dbReference type="Proteomes" id="UP000663832">
    <property type="component" value="Unassembled WGS sequence"/>
</dbReference>
<evidence type="ECO:0000259" key="2">
    <source>
        <dbReference type="PROSITE" id="PS50217"/>
    </source>
</evidence>
<dbReference type="EMBL" id="CAJNOM010000204">
    <property type="protein sequence ID" value="CAF1224754.1"/>
    <property type="molecule type" value="Genomic_DNA"/>
</dbReference>
<comment type="caution">
    <text evidence="4">The sequence shown here is derived from an EMBL/GenBank/DDBJ whole genome shotgun (WGS) entry which is preliminary data.</text>
</comment>
<proteinExistence type="predicted"/>
<dbReference type="InterPro" id="IPR046347">
    <property type="entry name" value="bZIP_sf"/>
</dbReference>
<dbReference type="OrthoDB" id="10095270at2759"/>
<name>A0A814Y5K5_9BILA</name>
<dbReference type="SUPFAM" id="SSF57959">
    <property type="entry name" value="Leucine zipper domain"/>
    <property type="match status" value="1"/>
</dbReference>
<reference evidence="4" key="1">
    <citation type="submission" date="2021-02" db="EMBL/GenBank/DDBJ databases">
        <authorList>
            <person name="Nowell W R."/>
        </authorList>
    </citation>
    <scope>NUCLEOTIDE SEQUENCE</scope>
</reference>
<dbReference type="Gene3D" id="1.20.5.170">
    <property type="match status" value="1"/>
</dbReference>
<dbReference type="Pfam" id="PF00170">
    <property type="entry name" value="bZIP_1"/>
    <property type="match status" value="1"/>
</dbReference>
<dbReference type="SMART" id="SM00338">
    <property type="entry name" value="BRLZ"/>
    <property type="match status" value="1"/>
</dbReference>
<accession>A0A814Y5K5</accession>
<dbReference type="GO" id="GO:0003700">
    <property type="term" value="F:DNA-binding transcription factor activity"/>
    <property type="evidence" value="ECO:0007669"/>
    <property type="project" value="InterPro"/>
</dbReference>
<evidence type="ECO:0000313" key="5">
    <source>
        <dbReference type="Proteomes" id="UP000663832"/>
    </source>
</evidence>
<dbReference type="EMBL" id="CAJNOI010000209">
    <property type="protein sequence ID" value="CAF1184670.1"/>
    <property type="molecule type" value="Genomic_DNA"/>
</dbReference>
<feature type="compositionally biased region" description="Basic and acidic residues" evidence="1">
    <location>
        <begin position="59"/>
        <end position="72"/>
    </location>
</feature>
<dbReference type="AlphaFoldDB" id="A0A814Y5K5"/>
<feature type="domain" description="BZIP" evidence="2">
    <location>
        <begin position="49"/>
        <end position="112"/>
    </location>
</feature>
<gene>
    <name evidence="3" type="ORF">BJG266_LOCUS25975</name>
    <name evidence="4" type="ORF">QVE165_LOCUS27102</name>
</gene>